<dbReference type="AlphaFoldDB" id="A0A0S6VS97"/>
<organism evidence="1">
    <name type="scientific">Candidatus Moduliflexus flocculans</name>
    <dbReference type="NCBI Taxonomy" id="1499966"/>
    <lineage>
        <taxon>Bacteria</taxon>
        <taxon>Candidatus Moduliflexota</taxon>
        <taxon>Candidatus Moduliflexia</taxon>
        <taxon>Candidatus Moduliflexales</taxon>
        <taxon>Candidatus Moduliflexaceae</taxon>
    </lineage>
</organism>
<proteinExistence type="predicted"/>
<protein>
    <submittedName>
        <fullName evidence="1">Uncharacterized protein</fullName>
    </submittedName>
</protein>
<name>A0A0S6VS97_9BACT</name>
<evidence type="ECO:0000313" key="1">
    <source>
        <dbReference type="EMBL" id="GAK50285.1"/>
    </source>
</evidence>
<accession>A0A0S6VS97</accession>
<keyword evidence="2" id="KW-1185">Reference proteome</keyword>
<reference evidence="1" key="1">
    <citation type="journal article" date="2015" name="PeerJ">
        <title>First genomic representation of candidate bacterial phylum KSB3 points to enhanced environmental sensing as a trigger of wastewater bulking.</title>
        <authorList>
            <person name="Sekiguchi Y."/>
            <person name="Ohashi A."/>
            <person name="Parks D.H."/>
            <person name="Yamauchi T."/>
            <person name="Tyson G.W."/>
            <person name="Hugenholtz P."/>
        </authorList>
    </citation>
    <scope>NUCLEOTIDE SEQUENCE [LARGE SCALE GENOMIC DNA]</scope>
</reference>
<gene>
    <name evidence="1" type="ORF">U14_01513</name>
</gene>
<evidence type="ECO:0000313" key="2">
    <source>
        <dbReference type="Proteomes" id="UP000030700"/>
    </source>
</evidence>
<dbReference type="Proteomes" id="UP000030700">
    <property type="component" value="Unassembled WGS sequence"/>
</dbReference>
<dbReference type="EMBL" id="DF820456">
    <property type="protein sequence ID" value="GAK50285.1"/>
    <property type="molecule type" value="Genomic_DNA"/>
</dbReference>
<dbReference type="HOGENOM" id="CLU_2680175_0_0_0"/>
<sequence length="74" mass="8408">MRSLLEEDVQWVANEILPKFEAAGLTKEVFVMPEQALGRFVVKEYSEKSTSGKVTIRMFASVEEAKAWLKQTEA</sequence>
<dbReference type="STRING" id="1499966.U14_01513"/>